<evidence type="ECO:0000259" key="7">
    <source>
        <dbReference type="PROSITE" id="PS50110"/>
    </source>
</evidence>
<protein>
    <submittedName>
        <fullName evidence="8">DNA-binding response regulator</fullName>
    </submittedName>
</protein>
<keyword evidence="3 8" id="KW-0238">DNA-binding</keyword>
<dbReference type="GO" id="GO:0006355">
    <property type="term" value="P:regulation of DNA-templated transcription"/>
    <property type="evidence" value="ECO:0007669"/>
    <property type="project" value="InterPro"/>
</dbReference>
<dbReference type="InterPro" id="IPR000792">
    <property type="entry name" value="Tscrpt_reg_LuxR_C"/>
</dbReference>
<dbReference type="InterPro" id="IPR016032">
    <property type="entry name" value="Sig_transdc_resp-reg_C-effctor"/>
</dbReference>
<evidence type="ECO:0000256" key="1">
    <source>
        <dbReference type="ARBA" id="ARBA00022553"/>
    </source>
</evidence>
<evidence type="ECO:0000313" key="9">
    <source>
        <dbReference type="Proteomes" id="UP000238196"/>
    </source>
</evidence>
<keyword evidence="4" id="KW-0804">Transcription</keyword>
<dbReference type="SMART" id="SM00448">
    <property type="entry name" value="REC"/>
    <property type="match status" value="1"/>
</dbReference>
<dbReference type="PANTHER" id="PTHR43214:SF41">
    <property type="entry name" value="NITRATE_NITRITE RESPONSE REGULATOR PROTEIN NARP"/>
    <property type="match status" value="1"/>
</dbReference>
<keyword evidence="1 5" id="KW-0597">Phosphoprotein</keyword>
<dbReference type="AlphaFoldDB" id="A0A2S5KLX3"/>
<dbReference type="PROSITE" id="PS50043">
    <property type="entry name" value="HTH_LUXR_2"/>
    <property type="match status" value="1"/>
</dbReference>
<dbReference type="Gene3D" id="3.40.50.2300">
    <property type="match status" value="1"/>
</dbReference>
<feature type="domain" description="HTH luxR-type" evidence="6">
    <location>
        <begin position="148"/>
        <end position="213"/>
    </location>
</feature>
<feature type="domain" description="Response regulatory" evidence="7">
    <location>
        <begin position="7"/>
        <end position="125"/>
    </location>
</feature>
<sequence length="217" mass="23695">MSSGDYSIVLIDDHALVRAGIRVLIEELPGFTVRAEGSSVAEARQLLALHQPDILLLDLALKDGSGLDVLKSLESERVTGRPWVIILSMYTSRDFVVGAIRAGARGYLPKEAASVELELALQKVVNGDLYLSAGVTEEVLQPLYGNGSETIPPSLTPRQQEILIFIAQGLSTKEIAWKLGISPKTVEAHRLQMMERLNIKDIPNLVIYAIRQGLVSI</sequence>
<evidence type="ECO:0000256" key="2">
    <source>
        <dbReference type="ARBA" id="ARBA00023015"/>
    </source>
</evidence>
<dbReference type="InterPro" id="IPR039420">
    <property type="entry name" value="WalR-like"/>
</dbReference>
<evidence type="ECO:0000256" key="5">
    <source>
        <dbReference type="PROSITE-ProRule" id="PRU00169"/>
    </source>
</evidence>
<reference evidence="8 9" key="1">
    <citation type="submission" date="2018-02" db="EMBL/GenBank/DDBJ databases">
        <title>novel marine gammaproteobacteria from coastal saline agro ecosystem.</title>
        <authorList>
            <person name="Krishnan R."/>
            <person name="Ramesh Kumar N."/>
        </authorList>
    </citation>
    <scope>NUCLEOTIDE SEQUENCE [LARGE SCALE GENOMIC DNA]</scope>
    <source>
        <strain evidence="8 9">228</strain>
    </source>
</reference>
<organism evidence="8 9">
    <name type="scientific">Proteobacteria bacterium 228</name>
    <dbReference type="NCBI Taxonomy" id="2083153"/>
    <lineage>
        <taxon>Bacteria</taxon>
        <taxon>Pseudomonadati</taxon>
        <taxon>Pseudomonadota</taxon>
    </lineage>
</organism>
<dbReference type="GO" id="GO:0000160">
    <property type="term" value="P:phosphorelay signal transduction system"/>
    <property type="evidence" value="ECO:0007669"/>
    <property type="project" value="InterPro"/>
</dbReference>
<feature type="modified residue" description="4-aspartylphosphate" evidence="5">
    <location>
        <position position="58"/>
    </location>
</feature>
<gene>
    <name evidence="8" type="ORF">C4K68_18820</name>
</gene>
<proteinExistence type="predicted"/>
<evidence type="ECO:0000259" key="6">
    <source>
        <dbReference type="PROSITE" id="PS50043"/>
    </source>
</evidence>
<keyword evidence="2" id="KW-0805">Transcription regulation</keyword>
<dbReference type="EMBL" id="PRLP01000068">
    <property type="protein sequence ID" value="PPC75821.1"/>
    <property type="molecule type" value="Genomic_DNA"/>
</dbReference>
<dbReference type="CDD" id="cd06170">
    <property type="entry name" value="LuxR_C_like"/>
    <property type="match status" value="1"/>
</dbReference>
<dbReference type="OrthoDB" id="9780593at2"/>
<dbReference type="PANTHER" id="PTHR43214">
    <property type="entry name" value="TWO-COMPONENT RESPONSE REGULATOR"/>
    <property type="match status" value="1"/>
</dbReference>
<dbReference type="InterPro" id="IPR058245">
    <property type="entry name" value="NreC/VraR/RcsB-like_REC"/>
</dbReference>
<dbReference type="Proteomes" id="UP000238196">
    <property type="component" value="Unassembled WGS sequence"/>
</dbReference>
<dbReference type="GO" id="GO:0003677">
    <property type="term" value="F:DNA binding"/>
    <property type="evidence" value="ECO:0007669"/>
    <property type="project" value="UniProtKB-KW"/>
</dbReference>
<dbReference type="SUPFAM" id="SSF52172">
    <property type="entry name" value="CheY-like"/>
    <property type="match status" value="1"/>
</dbReference>
<evidence type="ECO:0000256" key="4">
    <source>
        <dbReference type="ARBA" id="ARBA00023163"/>
    </source>
</evidence>
<dbReference type="Pfam" id="PF00072">
    <property type="entry name" value="Response_reg"/>
    <property type="match status" value="1"/>
</dbReference>
<dbReference type="InterPro" id="IPR011006">
    <property type="entry name" value="CheY-like_superfamily"/>
</dbReference>
<comment type="caution">
    <text evidence="8">The sequence shown here is derived from an EMBL/GenBank/DDBJ whole genome shotgun (WGS) entry which is preliminary data.</text>
</comment>
<accession>A0A2S5KLX3</accession>
<dbReference type="SMART" id="SM00421">
    <property type="entry name" value="HTH_LUXR"/>
    <property type="match status" value="1"/>
</dbReference>
<evidence type="ECO:0000256" key="3">
    <source>
        <dbReference type="ARBA" id="ARBA00023125"/>
    </source>
</evidence>
<name>A0A2S5KLX3_9PROT</name>
<evidence type="ECO:0000313" key="8">
    <source>
        <dbReference type="EMBL" id="PPC75821.1"/>
    </source>
</evidence>
<dbReference type="InterPro" id="IPR001789">
    <property type="entry name" value="Sig_transdc_resp-reg_receiver"/>
</dbReference>
<dbReference type="PRINTS" id="PR00038">
    <property type="entry name" value="HTHLUXR"/>
</dbReference>
<dbReference type="SUPFAM" id="SSF46894">
    <property type="entry name" value="C-terminal effector domain of the bipartite response regulators"/>
    <property type="match status" value="1"/>
</dbReference>
<dbReference type="PROSITE" id="PS50110">
    <property type="entry name" value="RESPONSE_REGULATORY"/>
    <property type="match status" value="1"/>
</dbReference>
<dbReference type="Pfam" id="PF00196">
    <property type="entry name" value="GerE"/>
    <property type="match status" value="1"/>
</dbReference>
<dbReference type="CDD" id="cd17535">
    <property type="entry name" value="REC_NarL-like"/>
    <property type="match status" value="1"/>
</dbReference>